<reference evidence="4 5" key="1">
    <citation type="submission" date="2019-11" db="EMBL/GenBank/DDBJ databases">
        <authorList>
            <person name="Dong K."/>
        </authorList>
    </citation>
    <scope>NUCLEOTIDE SEQUENCE [LARGE SCALE GENOMIC DNA]</scope>
    <source>
        <strain evidence="4 5">NBRC 112902</strain>
    </source>
</reference>
<accession>A0A844HMC4</accession>
<gene>
    <name evidence="4" type="ORF">GL300_17535</name>
</gene>
<dbReference type="GO" id="GO:0006355">
    <property type="term" value="P:regulation of DNA-templated transcription"/>
    <property type="evidence" value="ECO:0007669"/>
    <property type="project" value="InterPro"/>
</dbReference>
<dbReference type="InterPro" id="IPR000160">
    <property type="entry name" value="GGDEF_dom"/>
</dbReference>
<dbReference type="PANTHER" id="PTHR44757:SF4">
    <property type="entry name" value="DIGUANYLATE CYCLASE DGCE-RELATED"/>
    <property type="match status" value="1"/>
</dbReference>
<dbReference type="SUPFAM" id="SSF55785">
    <property type="entry name" value="PYP-like sensor domain (PAS domain)"/>
    <property type="match status" value="1"/>
</dbReference>
<dbReference type="Gene3D" id="3.30.450.20">
    <property type="entry name" value="PAS domain"/>
    <property type="match status" value="1"/>
</dbReference>
<name>A0A844HMC4_9RHOB</name>
<dbReference type="InterPro" id="IPR029787">
    <property type="entry name" value="Nucleotide_cyclase"/>
</dbReference>
<dbReference type="SUPFAM" id="SSF52172">
    <property type="entry name" value="CheY-like"/>
    <property type="match status" value="1"/>
</dbReference>
<feature type="domain" description="GGDEF" evidence="3">
    <location>
        <begin position="311"/>
        <end position="445"/>
    </location>
</feature>
<feature type="domain" description="Response regulatory" evidence="2">
    <location>
        <begin position="17"/>
        <end position="134"/>
    </location>
</feature>
<evidence type="ECO:0000259" key="3">
    <source>
        <dbReference type="PROSITE" id="PS50887"/>
    </source>
</evidence>
<dbReference type="InterPro" id="IPR043128">
    <property type="entry name" value="Rev_trsase/Diguanyl_cyclase"/>
</dbReference>
<dbReference type="SUPFAM" id="SSF55073">
    <property type="entry name" value="Nucleotide cyclase"/>
    <property type="match status" value="1"/>
</dbReference>
<dbReference type="InterPro" id="IPR013767">
    <property type="entry name" value="PAS_fold"/>
</dbReference>
<dbReference type="Pfam" id="PF00989">
    <property type="entry name" value="PAS"/>
    <property type="match status" value="1"/>
</dbReference>
<dbReference type="Gene3D" id="3.40.50.2300">
    <property type="match status" value="1"/>
</dbReference>
<dbReference type="PROSITE" id="PS50887">
    <property type="entry name" value="GGDEF"/>
    <property type="match status" value="1"/>
</dbReference>
<dbReference type="CDD" id="cd01949">
    <property type="entry name" value="GGDEF"/>
    <property type="match status" value="1"/>
</dbReference>
<comment type="caution">
    <text evidence="4">The sequence shown here is derived from an EMBL/GenBank/DDBJ whole genome shotgun (WGS) entry which is preliminary data.</text>
</comment>
<dbReference type="InterPro" id="IPR000014">
    <property type="entry name" value="PAS"/>
</dbReference>
<dbReference type="GO" id="GO:0000160">
    <property type="term" value="P:phosphorelay signal transduction system"/>
    <property type="evidence" value="ECO:0007669"/>
    <property type="project" value="InterPro"/>
</dbReference>
<dbReference type="SMART" id="SM00267">
    <property type="entry name" value="GGDEF"/>
    <property type="match status" value="1"/>
</dbReference>
<dbReference type="CDD" id="cd00130">
    <property type="entry name" value="PAS"/>
    <property type="match status" value="1"/>
</dbReference>
<protein>
    <submittedName>
        <fullName evidence="4">Diguanylate cyclase</fullName>
    </submittedName>
</protein>
<dbReference type="AlphaFoldDB" id="A0A844HMC4"/>
<dbReference type="Pfam" id="PF00990">
    <property type="entry name" value="GGDEF"/>
    <property type="match status" value="1"/>
</dbReference>
<dbReference type="PROSITE" id="PS50110">
    <property type="entry name" value="RESPONSE_REGULATORY"/>
    <property type="match status" value="1"/>
</dbReference>
<dbReference type="EMBL" id="WMIG01000012">
    <property type="protein sequence ID" value="MTH61016.1"/>
    <property type="molecule type" value="Genomic_DNA"/>
</dbReference>
<evidence type="ECO:0000313" key="5">
    <source>
        <dbReference type="Proteomes" id="UP000449846"/>
    </source>
</evidence>
<dbReference type="Gene3D" id="3.30.70.270">
    <property type="match status" value="1"/>
</dbReference>
<dbReference type="InterPro" id="IPR052155">
    <property type="entry name" value="Biofilm_reg_signaling"/>
</dbReference>
<organism evidence="4 5">
    <name type="scientific">Paracoccus litorisediminis</name>
    <dbReference type="NCBI Taxonomy" id="2006130"/>
    <lineage>
        <taxon>Bacteria</taxon>
        <taxon>Pseudomonadati</taxon>
        <taxon>Pseudomonadota</taxon>
        <taxon>Alphaproteobacteria</taxon>
        <taxon>Rhodobacterales</taxon>
        <taxon>Paracoccaceae</taxon>
        <taxon>Paracoccus</taxon>
    </lineage>
</organism>
<dbReference type="InterPro" id="IPR001789">
    <property type="entry name" value="Sig_transdc_resp-reg_receiver"/>
</dbReference>
<keyword evidence="5" id="KW-1185">Reference proteome</keyword>
<evidence type="ECO:0000256" key="1">
    <source>
        <dbReference type="PROSITE-ProRule" id="PRU00169"/>
    </source>
</evidence>
<proteinExistence type="predicted"/>
<dbReference type="InterPro" id="IPR035965">
    <property type="entry name" value="PAS-like_dom_sf"/>
</dbReference>
<dbReference type="OrthoDB" id="9812260at2"/>
<dbReference type="InterPro" id="IPR011006">
    <property type="entry name" value="CheY-like_superfamily"/>
</dbReference>
<dbReference type="PANTHER" id="PTHR44757">
    <property type="entry name" value="DIGUANYLATE CYCLASE DGCP"/>
    <property type="match status" value="1"/>
</dbReference>
<dbReference type="RefSeq" id="WP_155040954.1">
    <property type="nucleotide sequence ID" value="NZ_WMIG01000012.1"/>
</dbReference>
<dbReference type="Pfam" id="PF00072">
    <property type="entry name" value="Response_reg"/>
    <property type="match status" value="1"/>
</dbReference>
<evidence type="ECO:0000313" key="4">
    <source>
        <dbReference type="EMBL" id="MTH61016.1"/>
    </source>
</evidence>
<dbReference type="SMART" id="SM00448">
    <property type="entry name" value="REC"/>
    <property type="match status" value="1"/>
</dbReference>
<dbReference type="Proteomes" id="UP000449846">
    <property type="component" value="Unassembled WGS sequence"/>
</dbReference>
<sequence>MTDISLEELGKADERPRILIVDDIPSNLLAMKILLRDVGADLVVAHSGNEALSLALDMQFALILLDVQMPEMDGFEVASYLKDNPLSAETPIVFLTASNADEINQIHGYMSGAIDFIPKPVNETILISKVLIFLELHQNKNRLVSALREVHRQRQILQATFDAVGDGVIATDRGNRVSWMNPSAQRITEWLADSGCGQDLDEVFPLLSADGMPMNEGLFDPSQNGGLRTDEPQTMLRTKAGALLPVTRSASLVRDTEGEMIGGVIVFQDASDAYARQLALIGEAETDPLTGLLNRAGFNKRCQVLLAEQKCDLALLFGDLDLFKPINDAYGHATGDVVLKVIASRLNDCVRTEDIVARWAGDEFAVLMVCNDRSDAEQMARRLIEAVRQPIAVGDHGEEVVVGISLGIALASESSWNQTELLASADRMLYAQKTRRDRLASRIRG</sequence>
<evidence type="ECO:0000259" key="2">
    <source>
        <dbReference type="PROSITE" id="PS50110"/>
    </source>
</evidence>
<keyword evidence="1" id="KW-0597">Phosphoprotein</keyword>
<dbReference type="NCBIfam" id="TIGR00254">
    <property type="entry name" value="GGDEF"/>
    <property type="match status" value="1"/>
</dbReference>
<feature type="modified residue" description="4-aspartylphosphate" evidence="1">
    <location>
        <position position="66"/>
    </location>
</feature>